<keyword evidence="5 8" id="KW-1133">Transmembrane helix</keyword>
<evidence type="ECO:0000256" key="3">
    <source>
        <dbReference type="ARBA" id="ARBA00022448"/>
    </source>
</evidence>
<feature type="transmembrane region" description="Helical" evidence="8">
    <location>
        <begin position="95"/>
        <end position="116"/>
    </location>
</feature>
<feature type="transmembrane region" description="Helical" evidence="8">
    <location>
        <begin position="202"/>
        <end position="219"/>
    </location>
</feature>
<protein>
    <recommendedName>
        <fullName evidence="8">Ammonium transporter</fullName>
    </recommendedName>
</protein>
<dbReference type="InterPro" id="IPR001905">
    <property type="entry name" value="Ammonium_transpt"/>
</dbReference>
<evidence type="ECO:0000256" key="5">
    <source>
        <dbReference type="ARBA" id="ARBA00022989"/>
    </source>
</evidence>
<proteinExistence type="inferred from homology"/>
<dbReference type="Pfam" id="PF00909">
    <property type="entry name" value="Ammonium_transp"/>
    <property type="match status" value="1"/>
</dbReference>
<comment type="subcellular location">
    <subcellularLocation>
        <location evidence="8">Cell membrane</location>
        <topology evidence="8">Multi-pass membrane protein</topology>
    </subcellularLocation>
    <subcellularLocation>
        <location evidence="1">Membrane</location>
        <topology evidence="1">Multi-pass membrane protein</topology>
    </subcellularLocation>
</comment>
<feature type="transmembrane region" description="Helical" evidence="8">
    <location>
        <begin position="45"/>
        <end position="63"/>
    </location>
</feature>
<keyword evidence="3 8" id="KW-0813">Transport</keyword>
<feature type="domain" description="Ammonium transporter AmtB-like" evidence="9">
    <location>
        <begin position="11"/>
        <end position="414"/>
    </location>
</feature>
<comment type="caution">
    <text evidence="10">The sequence shown here is derived from an EMBL/GenBank/DDBJ whole genome shotgun (WGS) entry which is preliminary data.</text>
</comment>
<evidence type="ECO:0000256" key="7">
    <source>
        <dbReference type="ARBA" id="ARBA00023177"/>
    </source>
</evidence>
<comment type="similarity">
    <text evidence="2 8">Belongs to the ammonia transporter channel (TC 1.A.11.2) family.</text>
</comment>
<evidence type="ECO:0000313" key="10">
    <source>
        <dbReference type="EMBL" id="CAK0853096.1"/>
    </source>
</evidence>
<evidence type="ECO:0000256" key="8">
    <source>
        <dbReference type="RuleBase" id="RU362002"/>
    </source>
</evidence>
<reference evidence="10" key="1">
    <citation type="submission" date="2023-10" db="EMBL/GenBank/DDBJ databases">
        <authorList>
            <person name="Chen Y."/>
            <person name="Shah S."/>
            <person name="Dougan E. K."/>
            <person name="Thang M."/>
            <person name="Chan C."/>
        </authorList>
    </citation>
    <scope>NUCLEOTIDE SEQUENCE [LARGE SCALE GENOMIC DNA]</scope>
</reference>
<sequence>MSQDGASTGYILVSMALVQFMTPGLALFYGGLVRESSVITIMMQNFATMGLVTALWFLFLYSMCFGETAEFFGNPTTFAGFRGVNMHSEGPAAGIPHLLFAGYQGMFAVITPALMTGCFAERFRFGPYMAFVMLWMVFVYAPFCHWVWGGGWMAEWGVWDFAGGIVVHITAGFSALASLVVVGRRAVPEGMLREDLDVPHNIPMVATGTAILWFGWFGFNGGSALASDGIAVAAAVNTEIAGSVACFVWMLIDWAINKKPTLVGKCVGAIAGLATVTPAAGFIQPWGAFVIGIVAALACYGLCELRKKLRVDDALDVWGVHGMGGFLGTCLLGLLADPSECGEDGAQPSWCVNPGTVTRSGEQFGKQLAAALLCAAYSFVVTVVLLKIIGLVATIVPTSEEQEDLDKAMHGEQAHSPAKAYAAGVGVDKQSPIKAYSLGADGAQEMRV</sequence>
<feature type="transmembrane region" description="Helical" evidence="8">
    <location>
        <begin position="315"/>
        <end position="336"/>
    </location>
</feature>
<evidence type="ECO:0000259" key="9">
    <source>
        <dbReference type="Pfam" id="PF00909"/>
    </source>
</evidence>
<evidence type="ECO:0000256" key="1">
    <source>
        <dbReference type="ARBA" id="ARBA00004141"/>
    </source>
</evidence>
<keyword evidence="6 8" id="KW-0472">Membrane</keyword>
<evidence type="ECO:0000256" key="6">
    <source>
        <dbReference type="ARBA" id="ARBA00023136"/>
    </source>
</evidence>
<name>A0ABN9U2R0_9DINO</name>
<dbReference type="EMBL" id="CAUYUJ010015372">
    <property type="protein sequence ID" value="CAK0853096.1"/>
    <property type="molecule type" value="Genomic_DNA"/>
</dbReference>
<keyword evidence="11" id="KW-1185">Reference proteome</keyword>
<evidence type="ECO:0000256" key="4">
    <source>
        <dbReference type="ARBA" id="ARBA00022692"/>
    </source>
</evidence>
<dbReference type="NCBIfam" id="TIGR00836">
    <property type="entry name" value="amt"/>
    <property type="match status" value="1"/>
</dbReference>
<accession>A0ABN9U2R0</accession>
<keyword evidence="4 8" id="KW-0812">Transmembrane</keyword>
<dbReference type="PANTHER" id="PTHR43029">
    <property type="entry name" value="AMMONIUM TRANSPORTER MEP2"/>
    <property type="match status" value="1"/>
</dbReference>
<evidence type="ECO:0000256" key="2">
    <source>
        <dbReference type="ARBA" id="ARBA00005887"/>
    </source>
</evidence>
<evidence type="ECO:0000313" key="11">
    <source>
        <dbReference type="Proteomes" id="UP001189429"/>
    </source>
</evidence>
<dbReference type="InterPro" id="IPR029020">
    <property type="entry name" value="Ammonium/urea_transptr"/>
</dbReference>
<dbReference type="PANTHER" id="PTHR43029:SF10">
    <property type="entry name" value="AMMONIUM TRANSPORTER MEP2"/>
    <property type="match status" value="1"/>
</dbReference>
<dbReference type="InterPro" id="IPR024041">
    <property type="entry name" value="NH4_transpt_AmtB-like_dom"/>
</dbReference>
<dbReference type="Proteomes" id="UP001189429">
    <property type="component" value="Unassembled WGS sequence"/>
</dbReference>
<keyword evidence="7 8" id="KW-0924">Ammonia transport</keyword>
<dbReference type="InterPro" id="IPR018047">
    <property type="entry name" value="Ammonium_transpt_CS"/>
</dbReference>
<feature type="transmembrane region" description="Helical" evidence="8">
    <location>
        <begin position="12"/>
        <end position="33"/>
    </location>
</feature>
<feature type="transmembrane region" description="Helical" evidence="8">
    <location>
        <begin position="161"/>
        <end position="182"/>
    </location>
</feature>
<feature type="transmembrane region" description="Helical" evidence="8">
    <location>
        <begin position="128"/>
        <end position="149"/>
    </location>
</feature>
<feature type="transmembrane region" description="Helical" evidence="8">
    <location>
        <begin position="262"/>
        <end position="280"/>
    </location>
</feature>
<feature type="transmembrane region" description="Helical" evidence="8">
    <location>
        <begin position="286"/>
        <end position="303"/>
    </location>
</feature>
<gene>
    <name evidence="10" type="ORF">PCOR1329_LOCUS44691</name>
</gene>
<dbReference type="SUPFAM" id="SSF111352">
    <property type="entry name" value="Ammonium transporter"/>
    <property type="match status" value="1"/>
</dbReference>
<organism evidence="10 11">
    <name type="scientific">Prorocentrum cordatum</name>
    <dbReference type="NCBI Taxonomy" id="2364126"/>
    <lineage>
        <taxon>Eukaryota</taxon>
        <taxon>Sar</taxon>
        <taxon>Alveolata</taxon>
        <taxon>Dinophyceae</taxon>
        <taxon>Prorocentrales</taxon>
        <taxon>Prorocentraceae</taxon>
        <taxon>Prorocentrum</taxon>
    </lineage>
</organism>
<dbReference type="Gene3D" id="1.10.3430.10">
    <property type="entry name" value="Ammonium transporter AmtB like domains"/>
    <property type="match status" value="1"/>
</dbReference>
<feature type="transmembrane region" description="Helical" evidence="8">
    <location>
        <begin position="368"/>
        <end position="389"/>
    </location>
</feature>
<feature type="transmembrane region" description="Helical" evidence="8">
    <location>
        <begin position="231"/>
        <end position="250"/>
    </location>
</feature>
<dbReference type="PROSITE" id="PS01219">
    <property type="entry name" value="AMMONIUM_TRANSP"/>
    <property type="match status" value="1"/>
</dbReference>